<dbReference type="PROSITE" id="PS51892">
    <property type="entry name" value="SUBTILASE"/>
    <property type="match status" value="1"/>
</dbReference>
<feature type="active site" description="Charge relay system" evidence="4 5">
    <location>
        <position position="561"/>
    </location>
</feature>
<dbReference type="InterPro" id="IPR007110">
    <property type="entry name" value="Ig-like_dom"/>
</dbReference>
<evidence type="ECO:0000313" key="9">
    <source>
        <dbReference type="Proteomes" id="UP001161422"/>
    </source>
</evidence>
<dbReference type="PROSITE" id="PS00138">
    <property type="entry name" value="SUBTILASE_SER"/>
    <property type="match status" value="1"/>
</dbReference>
<accession>A0AA37RVT4</accession>
<evidence type="ECO:0000259" key="7">
    <source>
        <dbReference type="PROSITE" id="PS50835"/>
    </source>
</evidence>
<dbReference type="InterPro" id="IPR017312">
    <property type="entry name" value="Subtilisin_Alteromonadales"/>
</dbReference>
<dbReference type="InterPro" id="IPR015500">
    <property type="entry name" value="Peptidase_S8_subtilisin-rel"/>
</dbReference>
<dbReference type="InterPro" id="IPR036852">
    <property type="entry name" value="Peptidase_S8/S53_dom_sf"/>
</dbReference>
<protein>
    <recommendedName>
        <fullName evidence="7">Ig-like domain-containing protein</fullName>
    </recommendedName>
</protein>
<dbReference type="Gene3D" id="2.60.40.2310">
    <property type="match status" value="1"/>
</dbReference>
<dbReference type="EMBL" id="BSNC01000004">
    <property type="protein sequence ID" value="GLP96259.1"/>
    <property type="molecule type" value="Genomic_DNA"/>
</dbReference>
<dbReference type="SUPFAM" id="SSF52025">
    <property type="entry name" value="PA domain"/>
    <property type="match status" value="1"/>
</dbReference>
<keyword evidence="6" id="KW-0732">Signal</keyword>
<feature type="chain" id="PRO_5041297291" description="Ig-like domain-containing protein" evidence="6">
    <location>
        <begin position="21"/>
        <end position="1273"/>
    </location>
</feature>
<dbReference type="PROSITE" id="PS00137">
    <property type="entry name" value="SUBTILASE_HIS"/>
    <property type="match status" value="1"/>
</dbReference>
<dbReference type="PROSITE" id="PS50835">
    <property type="entry name" value="IG_LIKE"/>
    <property type="match status" value="1"/>
</dbReference>
<dbReference type="AlphaFoldDB" id="A0AA37RVT4"/>
<evidence type="ECO:0000256" key="6">
    <source>
        <dbReference type="SAM" id="SignalP"/>
    </source>
</evidence>
<dbReference type="InterPro" id="IPR046450">
    <property type="entry name" value="PA_dom_sf"/>
</dbReference>
<dbReference type="InterPro" id="IPR023828">
    <property type="entry name" value="Peptidase_S8_Ser-AS"/>
</dbReference>
<name>A0AA37RVT4_9GAMM</name>
<proteinExistence type="inferred from homology"/>
<comment type="similarity">
    <text evidence="5">Belongs to the peptidase S8 family.</text>
</comment>
<feature type="active site" description="Charge relay system" evidence="4 5">
    <location>
        <position position="171"/>
    </location>
</feature>
<dbReference type="Gene3D" id="2.60.40.3440">
    <property type="match status" value="1"/>
</dbReference>
<dbReference type="Gene3D" id="3.40.50.200">
    <property type="entry name" value="Peptidase S8/S53 domain"/>
    <property type="match status" value="1"/>
</dbReference>
<keyword evidence="2 5" id="KW-0378">Hydrolase</keyword>
<keyword evidence="1 5" id="KW-0645">Protease</keyword>
<evidence type="ECO:0000256" key="4">
    <source>
        <dbReference type="PIRSR" id="PIRSR615500-1"/>
    </source>
</evidence>
<dbReference type="Pfam" id="PF22352">
    <property type="entry name" value="K319L-like_PKD"/>
    <property type="match status" value="1"/>
</dbReference>
<dbReference type="PANTHER" id="PTHR10795">
    <property type="entry name" value="PROPROTEIN CONVERTASE SUBTILISIN/KEXIN"/>
    <property type="match status" value="1"/>
</dbReference>
<dbReference type="InterPro" id="IPR045051">
    <property type="entry name" value="SBT"/>
</dbReference>
<evidence type="ECO:0000256" key="1">
    <source>
        <dbReference type="ARBA" id="ARBA00022670"/>
    </source>
</evidence>
<dbReference type="CDD" id="cd04818">
    <property type="entry name" value="PA_subtilisin_1"/>
    <property type="match status" value="1"/>
</dbReference>
<dbReference type="InterPro" id="IPR041469">
    <property type="entry name" value="Subtilisin-like_FN3"/>
</dbReference>
<dbReference type="Pfam" id="PF17963">
    <property type="entry name" value="Big_9"/>
    <property type="match status" value="1"/>
</dbReference>
<reference evidence="8" key="2">
    <citation type="submission" date="2023-01" db="EMBL/GenBank/DDBJ databases">
        <title>Draft genome sequence of Paraferrimonas sedimenticola strain NBRC 101628.</title>
        <authorList>
            <person name="Sun Q."/>
            <person name="Mori K."/>
        </authorList>
    </citation>
    <scope>NUCLEOTIDE SEQUENCE</scope>
    <source>
        <strain evidence="8">NBRC 101628</strain>
    </source>
</reference>
<organism evidence="8 9">
    <name type="scientific">Paraferrimonas sedimenticola</name>
    <dbReference type="NCBI Taxonomy" id="375674"/>
    <lineage>
        <taxon>Bacteria</taxon>
        <taxon>Pseudomonadati</taxon>
        <taxon>Pseudomonadota</taxon>
        <taxon>Gammaproteobacteria</taxon>
        <taxon>Alteromonadales</taxon>
        <taxon>Ferrimonadaceae</taxon>
        <taxon>Paraferrimonas</taxon>
    </lineage>
</organism>
<dbReference type="Pfam" id="PF00082">
    <property type="entry name" value="Peptidase_S8"/>
    <property type="match status" value="1"/>
</dbReference>
<dbReference type="SUPFAM" id="SSF52743">
    <property type="entry name" value="Subtilisin-like"/>
    <property type="match status" value="1"/>
</dbReference>
<dbReference type="GO" id="GO:0006508">
    <property type="term" value="P:proteolysis"/>
    <property type="evidence" value="ECO:0007669"/>
    <property type="project" value="UniProtKB-KW"/>
</dbReference>
<dbReference type="PIRSF" id="PIRSF037898">
    <property type="entry name" value="Subtilisin_rel_Sputw3181_3341"/>
    <property type="match status" value="1"/>
</dbReference>
<dbReference type="Gene3D" id="2.60.40.10">
    <property type="entry name" value="Immunoglobulins"/>
    <property type="match status" value="1"/>
</dbReference>
<evidence type="ECO:0000256" key="2">
    <source>
        <dbReference type="ARBA" id="ARBA00022801"/>
    </source>
</evidence>
<comment type="caution">
    <text evidence="8">The sequence shown here is derived from an EMBL/GenBank/DDBJ whole genome shotgun (WGS) entry which is preliminary data.</text>
</comment>
<dbReference type="GO" id="GO:0004252">
    <property type="term" value="F:serine-type endopeptidase activity"/>
    <property type="evidence" value="ECO:0007669"/>
    <property type="project" value="UniProtKB-UniRule"/>
</dbReference>
<keyword evidence="9" id="KW-1185">Reference proteome</keyword>
<keyword evidence="3 5" id="KW-0720">Serine protease</keyword>
<dbReference type="InterPro" id="IPR000209">
    <property type="entry name" value="Peptidase_S8/S53_dom"/>
</dbReference>
<gene>
    <name evidence="8" type="ORF">GCM10007895_15650</name>
</gene>
<dbReference type="Pfam" id="PF17766">
    <property type="entry name" value="fn3_6"/>
    <property type="match status" value="1"/>
</dbReference>
<dbReference type="PRINTS" id="PR00723">
    <property type="entry name" value="SUBTILISIN"/>
</dbReference>
<reference evidence="8" key="1">
    <citation type="journal article" date="2014" name="Int. J. Syst. Evol. Microbiol.">
        <title>Complete genome sequence of Corynebacterium casei LMG S-19264T (=DSM 44701T), isolated from a smear-ripened cheese.</title>
        <authorList>
            <consortium name="US DOE Joint Genome Institute (JGI-PGF)"/>
            <person name="Walter F."/>
            <person name="Albersmeier A."/>
            <person name="Kalinowski J."/>
            <person name="Ruckert C."/>
        </authorList>
    </citation>
    <scope>NUCLEOTIDE SEQUENCE</scope>
    <source>
        <strain evidence="8">NBRC 101628</strain>
    </source>
</reference>
<dbReference type="InterPro" id="IPR022398">
    <property type="entry name" value="Peptidase_S8_His-AS"/>
</dbReference>
<evidence type="ECO:0000256" key="5">
    <source>
        <dbReference type="PROSITE-ProRule" id="PRU01240"/>
    </source>
</evidence>
<feature type="active site" description="Charge relay system" evidence="4 5">
    <location>
        <position position="237"/>
    </location>
</feature>
<sequence length="1273" mass="132329">MTVKLSASLISLFFAQSLHASYVSSGTPEITKFEQHHKPSVVVREQGPTRFIVELESAPMMLQSTTQASAGNYAARLQQEQLAFEQRLSNRIPGSKVESRFSSLFNGMVVANSKLDPKALAAIEGVKAVYPERLYYEQMDASHQVINSPAIWDAVEGIDNAGDGIRVAIIDGGIRPENPMFSGDGFSRPTENMPDDDYCSSVDASFCNDKLIVARWYEPGFATCEFEYSSPLGYGGHGSHVAGTAVGNPVDITFAGVPVSLSGVAPKAYLMVYKALFQGTDCGQGVGTNIMLMQALEDAINDGADVINNSWGGSAGLDPAFSPYRSMFEAAEAAGIVVVSSAGNSGNAPQTIGCPGCVESGITVANSTTGRLFGNSITANGQEYVALQASNTQLSADLNGSLLAAQAIAPDNATACAAFTADTFTDTIALVSRGGCTFEEKANNVQAAGASAMLVHNNVGSAPFSMFMGAATLPSVMISRAAGEAVIAGLSEGRGNVSVDVSVSRVIEQEFSDLIAVSSSRGPNGDAAILKPDIAAPGSQILSAVSPDDDGVEYAQYTGTSMASPHVAGAAALMRQLHPDWSANDIKTALMTSAQFNGIKNDDGDSPATPFDMGAGRLDLAAAAATVLTFDKASMAAPICVGECSFTRTVFNKGAQSSSWNLSASVSDGSVRIEPQSLTLDAGGSAQFTVTLDTSLASDDTWVFGRVNLSSSQGLPNASLPMAVKAAQSTDSSLIGVEVLSADNTASTPIAIGNYLNNQRFDGPVEFSVAIPQGTEFTSSADVQINVTRGQTTETSVNETQGAVQWTGNLDLPVVELTKFTGTYPNLLAGGFSSPFPCSGGCDETSFTFSDLPEFRYMGESYSAITVSDNGLVVVGGGDTTGTFANQQLPEASAPNNVVAPFWSDFDLAGDAPDDTGGGSITAAVVSTEDGSTSWLAIEWNDAQLWNDASGDQYSFSVWFRLGDVEEVTLNYFAVPNLPADLTIGAEDKSGTAGTSYRYQGAGAAVAANDLLALTAIPGGSVTIDYQVRVTEFNSGSDDTLVTDEEVSASIDVLSNDSDGDTKVAKANASSGGQSAMAQGLVMIMPEGALGNVAIAEQPANGSATLNSDNTITYQPNQDFFGTDRFSYTSEDEQGNTGIPAWVNVTVNNINDVPTLSPTGATVNQGQSATLNANATDVDNDALTFSWSQVSGPSLAISATTEQVTVTPSDAGTYVYDVTANDGTVDSATAEVTLVVNQVQQQQQSGSSGGGGGAWGWLLSLTALMLWRRRYSH</sequence>
<dbReference type="InterPro" id="IPR003137">
    <property type="entry name" value="PA_domain"/>
</dbReference>
<evidence type="ECO:0000313" key="8">
    <source>
        <dbReference type="EMBL" id="GLP96259.1"/>
    </source>
</evidence>
<dbReference type="Gene3D" id="3.50.30.30">
    <property type="match status" value="1"/>
</dbReference>
<dbReference type="Proteomes" id="UP001161422">
    <property type="component" value="Unassembled WGS sequence"/>
</dbReference>
<evidence type="ECO:0000256" key="3">
    <source>
        <dbReference type="ARBA" id="ARBA00022825"/>
    </source>
</evidence>
<feature type="domain" description="Ig-like" evidence="7">
    <location>
        <begin position="1154"/>
        <end position="1233"/>
    </location>
</feature>
<feature type="signal peptide" evidence="6">
    <location>
        <begin position="1"/>
        <end position="20"/>
    </location>
</feature>
<dbReference type="Pfam" id="PF02225">
    <property type="entry name" value="PA"/>
    <property type="match status" value="1"/>
</dbReference>
<dbReference type="RefSeq" id="WP_095505302.1">
    <property type="nucleotide sequence ID" value="NZ_BSNC01000004.1"/>
</dbReference>
<dbReference type="InterPro" id="IPR013783">
    <property type="entry name" value="Ig-like_fold"/>
</dbReference>